<organism evidence="2 3">
    <name type="scientific">Lottia gigantea</name>
    <name type="common">Giant owl limpet</name>
    <dbReference type="NCBI Taxonomy" id="225164"/>
    <lineage>
        <taxon>Eukaryota</taxon>
        <taxon>Metazoa</taxon>
        <taxon>Spiralia</taxon>
        <taxon>Lophotrochozoa</taxon>
        <taxon>Mollusca</taxon>
        <taxon>Gastropoda</taxon>
        <taxon>Patellogastropoda</taxon>
        <taxon>Lottioidea</taxon>
        <taxon>Lottiidae</taxon>
        <taxon>Lottia</taxon>
    </lineage>
</organism>
<accession>V4AGB5</accession>
<evidence type="ECO:0000313" key="3">
    <source>
        <dbReference type="Proteomes" id="UP000030746"/>
    </source>
</evidence>
<dbReference type="GeneID" id="20248313"/>
<dbReference type="CTD" id="20248313"/>
<proteinExistence type="predicted"/>
<keyword evidence="3" id="KW-1185">Reference proteome</keyword>
<dbReference type="Proteomes" id="UP000030746">
    <property type="component" value="Unassembled WGS sequence"/>
</dbReference>
<name>V4AGB5_LOTGI</name>
<dbReference type="HOGENOM" id="CLU_1278917_0_0_1"/>
<gene>
    <name evidence="2" type="ORF">LOTGIDRAFT_230500</name>
</gene>
<sequence length="216" mass="23558">MSGLLCCYRCFKRKKDESKSKKHNSSPVELDSQQPNTIQKSDESEASVSMPVSTASSNPASKLLDSQSSSHNKQEIQQSNDTPIVEVSSDMAEVATLNPEDTTRKMRPLKTSNSGADITLGLEDADGTTAEVEIDVNDNESEIAPEEIPRGKVRKASIVEKLSKTKASEAYVATVKSSAEQRAKDFEKLLNEHAEIVQEIGRTASAENLTSDERDP</sequence>
<dbReference type="OrthoDB" id="6107088at2759"/>
<dbReference type="KEGG" id="lgi:LOTGIDRAFT_230500"/>
<feature type="compositionally biased region" description="Polar residues" evidence="1">
    <location>
        <begin position="46"/>
        <end position="82"/>
    </location>
</feature>
<dbReference type="AlphaFoldDB" id="V4AGB5"/>
<protein>
    <submittedName>
        <fullName evidence="2">Uncharacterized protein</fullName>
    </submittedName>
</protein>
<evidence type="ECO:0000313" key="2">
    <source>
        <dbReference type="EMBL" id="ESP03084.1"/>
    </source>
</evidence>
<evidence type="ECO:0000256" key="1">
    <source>
        <dbReference type="SAM" id="MobiDB-lite"/>
    </source>
</evidence>
<reference evidence="2 3" key="1">
    <citation type="journal article" date="2013" name="Nature">
        <title>Insights into bilaterian evolution from three spiralian genomes.</title>
        <authorList>
            <person name="Simakov O."/>
            <person name="Marletaz F."/>
            <person name="Cho S.J."/>
            <person name="Edsinger-Gonzales E."/>
            <person name="Havlak P."/>
            <person name="Hellsten U."/>
            <person name="Kuo D.H."/>
            <person name="Larsson T."/>
            <person name="Lv J."/>
            <person name="Arendt D."/>
            <person name="Savage R."/>
            <person name="Osoegawa K."/>
            <person name="de Jong P."/>
            <person name="Grimwood J."/>
            <person name="Chapman J.A."/>
            <person name="Shapiro H."/>
            <person name="Aerts A."/>
            <person name="Otillar R.P."/>
            <person name="Terry A.Y."/>
            <person name="Boore J.L."/>
            <person name="Grigoriev I.V."/>
            <person name="Lindberg D.R."/>
            <person name="Seaver E.C."/>
            <person name="Weisblat D.A."/>
            <person name="Putnam N.H."/>
            <person name="Rokhsar D.S."/>
        </authorList>
    </citation>
    <scope>NUCLEOTIDE SEQUENCE [LARGE SCALE GENOMIC DNA]</scope>
</reference>
<dbReference type="RefSeq" id="XP_009046554.1">
    <property type="nucleotide sequence ID" value="XM_009048306.1"/>
</dbReference>
<dbReference type="EMBL" id="KB200129">
    <property type="protein sequence ID" value="ESP03084.1"/>
    <property type="molecule type" value="Genomic_DNA"/>
</dbReference>
<feature type="region of interest" description="Disordered" evidence="1">
    <location>
        <begin position="14"/>
        <end position="126"/>
    </location>
</feature>